<evidence type="ECO:0000256" key="4">
    <source>
        <dbReference type="ARBA" id="ARBA00023239"/>
    </source>
</evidence>
<feature type="binding site" evidence="5">
    <location>
        <position position="254"/>
    </location>
    <ligand>
        <name>pyridoxal 5'-phosphate</name>
        <dbReference type="ChEBI" id="CHEBI:597326"/>
    </ligand>
</feature>
<evidence type="ECO:0000256" key="6">
    <source>
        <dbReference type="NCBIfam" id="TIGR01048"/>
    </source>
</evidence>
<feature type="binding site" evidence="5">
    <location>
        <position position="340"/>
    </location>
    <ligand>
        <name>substrate</name>
    </ligand>
</feature>
<feature type="binding site" evidence="5">
    <location>
        <position position="299"/>
    </location>
    <ligand>
        <name>substrate</name>
    </ligand>
</feature>
<feature type="domain" description="Orn/DAP/Arg decarboxylase 2 N-terminal" evidence="10">
    <location>
        <begin position="47"/>
        <end position="303"/>
    </location>
</feature>
<dbReference type="InterPro" id="IPR022653">
    <property type="entry name" value="De-COase2_pyr-phos_BS"/>
</dbReference>
<feature type="domain" description="Orn/DAP/Arg decarboxylase 2 C-terminal" evidence="9">
    <location>
        <begin position="304"/>
        <end position="394"/>
    </location>
</feature>
<evidence type="ECO:0000256" key="3">
    <source>
        <dbReference type="ARBA" id="ARBA00022898"/>
    </source>
</evidence>
<dbReference type="FunFam" id="3.20.20.10:FF:000003">
    <property type="entry name" value="Diaminopimelate decarboxylase"/>
    <property type="match status" value="1"/>
</dbReference>
<feature type="binding site" evidence="5">
    <location>
        <position position="396"/>
    </location>
    <ligand>
        <name>pyridoxal 5'-phosphate</name>
        <dbReference type="ChEBI" id="CHEBI:597326"/>
    </ligand>
</feature>
<feature type="binding site" evidence="5">
    <location>
        <position position="336"/>
    </location>
    <ligand>
        <name>substrate</name>
    </ligand>
</feature>
<keyword evidence="3 5" id="KW-0663">Pyridoxal phosphate</keyword>
<keyword evidence="2 5" id="KW-0210">Decarboxylase</keyword>
<keyword evidence="12" id="KW-1185">Reference proteome</keyword>
<keyword evidence="5" id="KW-0028">Amino-acid biosynthesis</keyword>
<keyword evidence="4 5" id="KW-0456">Lyase</keyword>
<dbReference type="InterPro" id="IPR009006">
    <property type="entry name" value="Ala_racemase/Decarboxylase_C"/>
</dbReference>
<comment type="pathway">
    <text evidence="5 8">Amino-acid biosynthesis; L-lysine biosynthesis via DAP pathway; L-lysine from DL-2,6-diaminopimelate: step 1/1.</text>
</comment>
<dbReference type="GO" id="GO:0008836">
    <property type="term" value="F:diaminopimelate decarboxylase activity"/>
    <property type="evidence" value="ECO:0007669"/>
    <property type="project" value="UniProtKB-UniRule"/>
</dbReference>
<dbReference type="NCBIfam" id="TIGR01048">
    <property type="entry name" value="lysA"/>
    <property type="match status" value="1"/>
</dbReference>
<evidence type="ECO:0000256" key="5">
    <source>
        <dbReference type="HAMAP-Rule" id="MF_02120"/>
    </source>
</evidence>
<dbReference type="EC" id="4.1.1.20" evidence="5 6"/>
<dbReference type="PROSITE" id="PS00878">
    <property type="entry name" value="ODR_DC_2_1"/>
    <property type="match status" value="1"/>
</dbReference>
<evidence type="ECO:0000256" key="7">
    <source>
        <dbReference type="PIRSR" id="PIRSR600183-50"/>
    </source>
</evidence>
<name>A0A0W0GJL6_9CHLR</name>
<dbReference type="PANTHER" id="PTHR43727">
    <property type="entry name" value="DIAMINOPIMELATE DECARBOXYLASE"/>
    <property type="match status" value="1"/>
</dbReference>
<comment type="function">
    <text evidence="5">Specifically catalyzes the decarboxylation of meso-diaminopimelate (meso-DAP) to L-lysine.</text>
</comment>
<sequence>MGAMKETPPFFPLGSAINDHGHLVIGGCDSMDLAETYGTPLYVFAEEDIRARAREFKREFTGRLSSSRVVYAGKACLNRAVAKIIAEEGLGLDVVSGGELEIARSAGFPMKNIYFHGNNKSDAELELALAAGVGRIVIDNAWELARLDGIAGARSCRADVMLRIKPGIDPHTHAKITTGNIDSKFGFGLEDADSAVGRILSSNSLKLVGFHYHIGSQIFEIQPFLDAMHTALGFIAGVRGRWGLIVDELDAGGGFAVQYLSGQAPPSVGEYAEAIVSFFKEECRRLDLTSLSLTVEPGRATVARAAVALYSVGVIKDIPGIRRYLCVDGGMADNIRPALYGACYEPYLANRMTERANQLYTVAGRFCESGDILAADVKLPAADPGDTLVMPVCGAYCIPMASNYNAFFRPAVVMVKEGQHRLIRRRESIEDLLRTDLG</sequence>
<evidence type="ECO:0000259" key="10">
    <source>
        <dbReference type="Pfam" id="PF02784"/>
    </source>
</evidence>
<dbReference type="PATRIC" id="fig|1217799.6.peg.1646"/>
<comment type="catalytic activity">
    <reaction evidence="5 8">
        <text>meso-2,6-diaminopimelate + H(+) = L-lysine + CO2</text>
        <dbReference type="Rhea" id="RHEA:15101"/>
        <dbReference type="ChEBI" id="CHEBI:15378"/>
        <dbReference type="ChEBI" id="CHEBI:16526"/>
        <dbReference type="ChEBI" id="CHEBI:32551"/>
        <dbReference type="ChEBI" id="CHEBI:57791"/>
        <dbReference type="EC" id="4.1.1.20"/>
    </reaction>
</comment>
<dbReference type="UniPathway" id="UPA00034">
    <property type="reaction ID" value="UER00027"/>
</dbReference>
<dbReference type="HAMAP" id="MF_02120">
    <property type="entry name" value="LysA"/>
    <property type="match status" value="1"/>
</dbReference>
<dbReference type="CDD" id="cd06828">
    <property type="entry name" value="PLPDE_III_DapDC"/>
    <property type="match status" value="1"/>
</dbReference>
<feature type="binding site" evidence="5">
    <location>
        <begin position="296"/>
        <end position="299"/>
    </location>
    <ligand>
        <name>pyridoxal 5'-phosphate</name>
        <dbReference type="ChEBI" id="CHEBI:597326"/>
    </ligand>
</feature>
<dbReference type="Pfam" id="PF00278">
    <property type="entry name" value="Orn_DAP_Arg_deC"/>
    <property type="match status" value="1"/>
</dbReference>
<dbReference type="InterPro" id="IPR000183">
    <property type="entry name" value="Orn/DAP/Arg_de-COase"/>
</dbReference>
<gene>
    <name evidence="5" type="primary">lysA</name>
    <name evidence="11" type="ORF">DEALK_15970</name>
</gene>
<dbReference type="AlphaFoldDB" id="A0A0W0GJL6"/>
<dbReference type="SUPFAM" id="SSF50621">
    <property type="entry name" value="Alanine racemase C-terminal domain-like"/>
    <property type="match status" value="1"/>
</dbReference>
<dbReference type="Proteomes" id="UP000053947">
    <property type="component" value="Unassembled WGS sequence"/>
</dbReference>
<dbReference type="STRING" id="1217799.DEALK_15970"/>
<feature type="binding site" evidence="5">
    <location>
        <position position="368"/>
    </location>
    <ligand>
        <name>substrate</name>
    </ligand>
</feature>
<dbReference type="PANTHER" id="PTHR43727:SF2">
    <property type="entry name" value="GROUP IV DECARBOXYLASE"/>
    <property type="match status" value="1"/>
</dbReference>
<keyword evidence="5 8" id="KW-0457">Lysine biosynthesis</keyword>
<dbReference type="SUPFAM" id="SSF51419">
    <property type="entry name" value="PLP-binding barrel"/>
    <property type="match status" value="1"/>
</dbReference>
<dbReference type="InterPro" id="IPR022643">
    <property type="entry name" value="De-COase2_C"/>
</dbReference>
<dbReference type="Gene3D" id="2.40.37.10">
    <property type="entry name" value="Lyase, Ornithine Decarboxylase, Chain A, domain 1"/>
    <property type="match status" value="1"/>
</dbReference>
<feature type="binding site" evidence="5">
    <location>
        <position position="396"/>
    </location>
    <ligand>
        <name>substrate</name>
    </ligand>
</feature>
<comment type="caution">
    <text evidence="11">The sequence shown here is derived from an EMBL/GenBank/DDBJ whole genome shotgun (WGS) entry which is preliminary data.</text>
</comment>
<evidence type="ECO:0000313" key="12">
    <source>
        <dbReference type="Proteomes" id="UP000053947"/>
    </source>
</evidence>
<dbReference type="InterPro" id="IPR002986">
    <property type="entry name" value="DAP_deCOOHase_LysA"/>
</dbReference>
<dbReference type="PRINTS" id="PR01181">
    <property type="entry name" value="DAPDCRBXLASE"/>
</dbReference>
<evidence type="ECO:0000256" key="8">
    <source>
        <dbReference type="RuleBase" id="RU003738"/>
    </source>
</evidence>
<feature type="active site" description="Proton donor" evidence="7">
    <location>
        <position position="367"/>
    </location>
</feature>
<comment type="similarity">
    <text evidence="5">Belongs to the Orn/Lys/Arg decarboxylase class-II family. LysA subfamily.</text>
</comment>
<dbReference type="GO" id="GO:0030170">
    <property type="term" value="F:pyridoxal phosphate binding"/>
    <property type="evidence" value="ECO:0007669"/>
    <property type="project" value="UniProtKB-UniRule"/>
</dbReference>
<evidence type="ECO:0000256" key="1">
    <source>
        <dbReference type="ARBA" id="ARBA00001933"/>
    </source>
</evidence>
<dbReference type="InterPro" id="IPR029066">
    <property type="entry name" value="PLP-binding_barrel"/>
</dbReference>
<dbReference type="Pfam" id="PF02784">
    <property type="entry name" value="Orn_Arg_deC_N"/>
    <property type="match status" value="1"/>
</dbReference>
<dbReference type="InterPro" id="IPR022644">
    <property type="entry name" value="De-COase2_N"/>
</dbReference>
<evidence type="ECO:0000259" key="9">
    <source>
        <dbReference type="Pfam" id="PF00278"/>
    </source>
</evidence>
<feature type="modified residue" description="N6-(pyridoxal phosphate)lysine" evidence="5 7">
    <location>
        <position position="74"/>
    </location>
</feature>
<organism evidence="11 12">
    <name type="scientific">Dehalogenimonas alkenigignens</name>
    <dbReference type="NCBI Taxonomy" id="1217799"/>
    <lineage>
        <taxon>Bacteria</taxon>
        <taxon>Bacillati</taxon>
        <taxon>Chloroflexota</taxon>
        <taxon>Dehalococcoidia</taxon>
        <taxon>Dehalococcoidales</taxon>
        <taxon>Dehalococcoidaceae</taxon>
        <taxon>Dehalogenimonas</taxon>
    </lineage>
</organism>
<dbReference type="GO" id="GO:0009089">
    <property type="term" value="P:lysine biosynthetic process via diaminopimelate"/>
    <property type="evidence" value="ECO:0007669"/>
    <property type="project" value="UniProtKB-UniRule"/>
</dbReference>
<dbReference type="PRINTS" id="PR01179">
    <property type="entry name" value="ODADCRBXLASE"/>
</dbReference>
<proteinExistence type="inferred from homology"/>
<reference evidence="11 12" key="1">
    <citation type="submission" date="2015-06" db="EMBL/GenBank/DDBJ databases">
        <title>Genome sequence of the organohalide-respiring Dehalogenimonas alkenigignens type strain (IP3-3T).</title>
        <authorList>
            <person name="Key T.A."/>
            <person name="Richmond D.P."/>
            <person name="Bowman K.S."/>
            <person name="Cho Y.-J."/>
            <person name="Chun J."/>
            <person name="da Costa M.S."/>
            <person name="Rainey F.A."/>
            <person name="Moe W.M."/>
        </authorList>
    </citation>
    <scope>NUCLEOTIDE SEQUENCE [LARGE SCALE GENOMIC DNA]</scope>
    <source>
        <strain evidence="11 12">IP3-3</strain>
    </source>
</reference>
<comment type="subunit">
    <text evidence="5">Homodimer.</text>
</comment>
<accession>A0A0W0GJL6</accession>
<evidence type="ECO:0000256" key="2">
    <source>
        <dbReference type="ARBA" id="ARBA00022793"/>
    </source>
</evidence>
<dbReference type="Gene3D" id="3.20.20.10">
    <property type="entry name" value="Alanine racemase"/>
    <property type="match status" value="1"/>
</dbReference>
<evidence type="ECO:0000313" key="11">
    <source>
        <dbReference type="EMBL" id="KTB48750.1"/>
    </source>
</evidence>
<protein>
    <recommendedName>
        <fullName evidence="5 6">Diaminopimelate decarboxylase</fullName>
        <shortName evidence="5">DAP decarboxylase</shortName>
        <shortName evidence="5">DAPDC</shortName>
        <ecNumber evidence="5 6">4.1.1.20</ecNumber>
    </recommendedName>
</protein>
<comment type="cofactor">
    <cofactor evidence="1 5 7 8">
        <name>pyridoxal 5'-phosphate</name>
        <dbReference type="ChEBI" id="CHEBI:597326"/>
    </cofactor>
</comment>
<dbReference type="EMBL" id="LFDV01000002">
    <property type="protein sequence ID" value="KTB48750.1"/>
    <property type="molecule type" value="Genomic_DNA"/>
</dbReference>